<proteinExistence type="predicted"/>
<comment type="caution">
    <text evidence="1">The sequence shown here is derived from an EMBL/GenBank/DDBJ whole genome shotgun (WGS) entry which is preliminary data.</text>
</comment>
<dbReference type="Proteomes" id="UP000032049">
    <property type="component" value="Unassembled WGS sequence"/>
</dbReference>
<organism evidence="1 2">
    <name type="scientific">Pedobacter lusitanus</name>
    <dbReference type="NCBI Taxonomy" id="1503925"/>
    <lineage>
        <taxon>Bacteria</taxon>
        <taxon>Pseudomonadati</taxon>
        <taxon>Bacteroidota</taxon>
        <taxon>Sphingobacteriia</taxon>
        <taxon>Sphingobacteriales</taxon>
        <taxon>Sphingobacteriaceae</taxon>
        <taxon>Pedobacter</taxon>
    </lineage>
</organism>
<dbReference type="AlphaFoldDB" id="A0A0D0GEP1"/>
<evidence type="ECO:0000313" key="2">
    <source>
        <dbReference type="Proteomes" id="UP000032049"/>
    </source>
</evidence>
<sequence length="64" mass="7089">MDGKSKYSGMTVNERLYISGLIDKYYEAVREKDIDAAISILKAVDLGEDNIMANLKFAGLISDD</sequence>
<name>A0A0D0GEP1_9SPHI</name>
<dbReference type="RefSeq" id="WP_041884261.1">
    <property type="nucleotide sequence ID" value="NZ_CP157278.1"/>
</dbReference>
<protein>
    <submittedName>
        <fullName evidence="1">Uncharacterized protein</fullName>
    </submittedName>
</protein>
<dbReference type="OrthoDB" id="771468at2"/>
<keyword evidence="2" id="KW-1185">Reference proteome</keyword>
<accession>A0A0D0GEP1</accession>
<gene>
    <name evidence="1" type="ORF">TH53_18770</name>
</gene>
<dbReference type="EMBL" id="JXRA01000084">
    <property type="protein sequence ID" value="KIO75762.1"/>
    <property type="molecule type" value="Genomic_DNA"/>
</dbReference>
<evidence type="ECO:0000313" key="1">
    <source>
        <dbReference type="EMBL" id="KIO75762.1"/>
    </source>
</evidence>
<reference evidence="1 2" key="1">
    <citation type="submission" date="2015-01" db="EMBL/GenBank/DDBJ databases">
        <title>Draft genome sequence of Pedobacter sp. NL19 isolated from sludge of an effluent treatment pond in an abandoned uranium mine.</title>
        <authorList>
            <person name="Santos T."/>
            <person name="Caetano T."/>
            <person name="Covas C."/>
            <person name="Cruz A."/>
            <person name="Mendo S."/>
        </authorList>
    </citation>
    <scope>NUCLEOTIDE SEQUENCE [LARGE SCALE GENOMIC DNA]</scope>
    <source>
        <strain evidence="1 2">NL19</strain>
    </source>
</reference>